<dbReference type="EMBL" id="LGSZ01000040">
    <property type="protein sequence ID" value="KPH80686.1"/>
    <property type="molecule type" value="Genomic_DNA"/>
</dbReference>
<feature type="region of interest" description="Disordered" evidence="1">
    <location>
        <begin position="71"/>
        <end position="91"/>
    </location>
</feature>
<evidence type="ECO:0000313" key="3">
    <source>
        <dbReference type="Proteomes" id="UP000037822"/>
    </source>
</evidence>
<dbReference type="RefSeq" id="WP_054209504.1">
    <property type="nucleotide sequence ID" value="NZ_LGSZ01000040.1"/>
</dbReference>
<gene>
    <name evidence="2" type="ORF">AE618_13190</name>
</gene>
<feature type="compositionally biased region" description="Low complexity" evidence="1">
    <location>
        <begin position="134"/>
        <end position="156"/>
    </location>
</feature>
<dbReference type="PATRIC" id="fig|1526658.3.peg.4076"/>
<organism evidence="2 3">
    <name type="scientific">Bosea vaviloviae</name>
    <dbReference type="NCBI Taxonomy" id="1526658"/>
    <lineage>
        <taxon>Bacteria</taxon>
        <taxon>Pseudomonadati</taxon>
        <taxon>Pseudomonadota</taxon>
        <taxon>Alphaproteobacteria</taxon>
        <taxon>Hyphomicrobiales</taxon>
        <taxon>Boseaceae</taxon>
        <taxon>Bosea</taxon>
    </lineage>
</organism>
<accession>A0A0N0MBB1</accession>
<evidence type="ECO:0000256" key="1">
    <source>
        <dbReference type="SAM" id="MobiDB-lite"/>
    </source>
</evidence>
<keyword evidence="3" id="KW-1185">Reference proteome</keyword>
<comment type="caution">
    <text evidence="2">The sequence shown here is derived from an EMBL/GenBank/DDBJ whole genome shotgun (WGS) entry which is preliminary data.</text>
</comment>
<feature type="compositionally biased region" description="Polar residues" evidence="1">
    <location>
        <begin position="73"/>
        <end position="91"/>
    </location>
</feature>
<dbReference type="OrthoDB" id="9913312at2"/>
<reference evidence="2 3" key="1">
    <citation type="submission" date="2015-07" db="EMBL/GenBank/DDBJ databases">
        <title>Whole genome sequencing of Bosea vaviloviae isolated from cave pool.</title>
        <authorList>
            <person name="Tan N.E.H."/>
            <person name="Lee Y.P."/>
            <person name="Gan H.M."/>
            <person name="Barton H."/>
            <person name="Savka M.A."/>
        </authorList>
    </citation>
    <scope>NUCLEOTIDE SEQUENCE [LARGE SCALE GENOMIC DNA]</scope>
    <source>
        <strain evidence="2 3">SD260</strain>
    </source>
</reference>
<sequence>MSHTVMPVISPEAYLSEAAVEDRWRFLKAGELRRARKSGRIAFYAFPTGPHYTAEAVQEYLDRSYHRSAAWPNVSTGQPSNQAAPSDGNSAVTTSMFLTPIAEVSTTPVAMTPELALSAAEACVQRMARKRSKPSSPSSQPRPLAPRASAQALRKS</sequence>
<feature type="region of interest" description="Disordered" evidence="1">
    <location>
        <begin position="124"/>
        <end position="156"/>
    </location>
</feature>
<evidence type="ECO:0000313" key="2">
    <source>
        <dbReference type="EMBL" id="KPH80686.1"/>
    </source>
</evidence>
<proteinExistence type="predicted"/>
<name>A0A0N0MBB1_9HYPH</name>
<dbReference type="AlphaFoldDB" id="A0A0N0MBB1"/>
<dbReference type="Proteomes" id="UP000037822">
    <property type="component" value="Unassembled WGS sequence"/>
</dbReference>
<protein>
    <submittedName>
        <fullName evidence="2">Uncharacterized protein</fullName>
    </submittedName>
</protein>